<dbReference type="Pfam" id="PF01551">
    <property type="entry name" value="Peptidase_M23"/>
    <property type="match status" value="1"/>
</dbReference>
<proteinExistence type="predicted"/>
<keyword evidence="4" id="KW-1185">Reference proteome</keyword>
<accession>A0A5C7FF69</accession>
<keyword evidence="1" id="KW-0472">Membrane</keyword>
<dbReference type="Gene3D" id="2.70.70.10">
    <property type="entry name" value="Glucose Permease (Domain IIA)"/>
    <property type="match status" value="1"/>
</dbReference>
<feature type="domain" description="M23ase beta-sheet core" evidence="2">
    <location>
        <begin position="160"/>
        <end position="254"/>
    </location>
</feature>
<feature type="transmembrane region" description="Helical" evidence="1">
    <location>
        <begin position="79"/>
        <end position="99"/>
    </location>
</feature>
<dbReference type="InterPro" id="IPR050570">
    <property type="entry name" value="Cell_wall_metabolism_enzyme"/>
</dbReference>
<evidence type="ECO:0000259" key="2">
    <source>
        <dbReference type="Pfam" id="PF01551"/>
    </source>
</evidence>
<protein>
    <submittedName>
        <fullName evidence="3">M23 family metallopeptidase</fullName>
    </submittedName>
</protein>
<dbReference type="InterPro" id="IPR011055">
    <property type="entry name" value="Dup_hybrid_motif"/>
</dbReference>
<reference evidence="3 4" key="1">
    <citation type="submission" date="2019-08" db="EMBL/GenBank/DDBJ databases">
        <title>Lewinella sp. strain SSH13 Genome sequencing and assembly.</title>
        <authorList>
            <person name="Kim I."/>
        </authorList>
    </citation>
    <scope>NUCLEOTIDE SEQUENCE [LARGE SCALE GENOMIC DNA]</scope>
    <source>
        <strain evidence="3 4">SSH13</strain>
    </source>
</reference>
<dbReference type="PANTHER" id="PTHR21666">
    <property type="entry name" value="PEPTIDASE-RELATED"/>
    <property type="match status" value="1"/>
</dbReference>
<evidence type="ECO:0000256" key="1">
    <source>
        <dbReference type="SAM" id="Phobius"/>
    </source>
</evidence>
<dbReference type="SUPFAM" id="SSF51261">
    <property type="entry name" value="Duplicated hybrid motif"/>
    <property type="match status" value="1"/>
</dbReference>
<dbReference type="CDD" id="cd12797">
    <property type="entry name" value="M23_peptidase"/>
    <property type="match status" value="1"/>
</dbReference>
<dbReference type="Proteomes" id="UP000321907">
    <property type="component" value="Unassembled WGS sequence"/>
</dbReference>
<gene>
    <name evidence="3" type="ORF">FUA23_10755</name>
</gene>
<comment type="caution">
    <text evidence="3">The sequence shown here is derived from an EMBL/GenBank/DDBJ whole genome shotgun (WGS) entry which is preliminary data.</text>
</comment>
<name>A0A5C7FF69_9BACT</name>
<evidence type="ECO:0000313" key="3">
    <source>
        <dbReference type="EMBL" id="TXF89438.1"/>
    </source>
</evidence>
<dbReference type="OrthoDB" id="9810477at2"/>
<organism evidence="3 4">
    <name type="scientific">Neolewinella aurantiaca</name>
    <dbReference type="NCBI Taxonomy" id="2602767"/>
    <lineage>
        <taxon>Bacteria</taxon>
        <taxon>Pseudomonadati</taxon>
        <taxon>Bacteroidota</taxon>
        <taxon>Saprospiria</taxon>
        <taxon>Saprospirales</taxon>
        <taxon>Lewinellaceae</taxon>
        <taxon>Neolewinella</taxon>
    </lineage>
</organism>
<evidence type="ECO:0000313" key="4">
    <source>
        <dbReference type="Proteomes" id="UP000321907"/>
    </source>
</evidence>
<dbReference type="PANTHER" id="PTHR21666:SF270">
    <property type="entry name" value="MUREIN HYDROLASE ACTIVATOR ENVC"/>
    <property type="match status" value="1"/>
</dbReference>
<dbReference type="EMBL" id="VOXD01000014">
    <property type="protein sequence ID" value="TXF89438.1"/>
    <property type="molecule type" value="Genomic_DNA"/>
</dbReference>
<dbReference type="AlphaFoldDB" id="A0A5C7FF69"/>
<dbReference type="GO" id="GO:0004222">
    <property type="term" value="F:metalloendopeptidase activity"/>
    <property type="evidence" value="ECO:0007669"/>
    <property type="project" value="TreeGrafter"/>
</dbReference>
<dbReference type="RefSeq" id="WP_147930748.1">
    <property type="nucleotide sequence ID" value="NZ_VOXD01000014.1"/>
</dbReference>
<keyword evidence="1" id="KW-1133">Transmembrane helix</keyword>
<dbReference type="InterPro" id="IPR016047">
    <property type="entry name" value="M23ase_b-sheet_dom"/>
</dbReference>
<sequence length="259" mass="28120">MIILSEHQVARVQAHLARAGLNEQLSTELLDHLCCAIEARMTTGESFDQALSETLKSWPIRQLRDLQKTINFTTKTKPMLYRASAAIALVAGICLLSPFTSVDHSAPLALDHHDHSSDYAADYSRFDPPTASPIAGVDMKAALSSGFGMRKHPLTKRTTLHRGIDLKAKVGTPVQATAPGKVIYAGEDGNYGITVRILHEDGYVTAYCHLSKHVVERGDRVILGQEIAAVGTTGQSLGPHLHYEVLKDDVPVNPLALVD</sequence>
<keyword evidence="1" id="KW-0812">Transmembrane</keyword>